<protein>
    <recommendedName>
        <fullName evidence="3">DUF2273 domain-containing protein</fullName>
    </recommendedName>
</protein>
<proteinExistence type="predicted"/>
<evidence type="ECO:0000313" key="1">
    <source>
        <dbReference type="EMBL" id="MFD1393280.1"/>
    </source>
</evidence>
<accession>A0ABW4BAJ3</accession>
<evidence type="ECO:0008006" key="3">
    <source>
        <dbReference type="Google" id="ProtNLM"/>
    </source>
</evidence>
<organism evidence="1 2">
    <name type="scientific">Lacticaseibacillus jixianensis</name>
    <dbReference type="NCBI Taxonomy" id="2486012"/>
    <lineage>
        <taxon>Bacteria</taxon>
        <taxon>Bacillati</taxon>
        <taxon>Bacillota</taxon>
        <taxon>Bacilli</taxon>
        <taxon>Lactobacillales</taxon>
        <taxon>Lactobacillaceae</taxon>
        <taxon>Lacticaseibacillus</taxon>
    </lineage>
</organism>
<sequence length="66" mass="7410">MPKSMFGALIGAGLALAWLRFGFLAMLFVVLAAAAGWAVQRYLWPQRALLMDVFRTGAVNRRREVR</sequence>
<keyword evidence="2" id="KW-1185">Reference proteome</keyword>
<comment type="caution">
    <text evidence="1">The sequence shown here is derived from an EMBL/GenBank/DDBJ whole genome shotgun (WGS) entry which is preliminary data.</text>
</comment>
<evidence type="ECO:0000313" key="2">
    <source>
        <dbReference type="Proteomes" id="UP001597249"/>
    </source>
</evidence>
<name>A0ABW4BAJ3_9LACO</name>
<dbReference type="RefSeq" id="WP_125586499.1">
    <property type="nucleotide sequence ID" value="NZ_JBHTMO010000021.1"/>
</dbReference>
<dbReference type="Proteomes" id="UP001597249">
    <property type="component" value="Unassembled WGS sequence"/>
</dbReference>
<reference evidence="2" key="1">
    <citation type="journal article" date="2019" name="Int. J. Syst. Evol. Microbiol.">
        <title>The Global Catalogue of Microorganisms (GCM) 10K type strain sequencing project: providing services to taxonomists for standard genome sequencing and annotation.</title>
        <authorList>
            <consortium name="The Broad Institute Genomics Platform"/>
            <consortium name="The Broad Institute Genome Sequencing Center for Infectious Disease"/>
            <person name="Wu L."/>
            <person name="Ma J."/>
        </authorList>
    </citation>
    <scope>NUCLEOTIDE SEQUENCE [LARGE SCALE GENOMIC DNA]</scope>
    <source>
        <strain evidence="2">CCM 8911</strain>
    </source>
</reference>
<dbReference type="EMBL" id="JBHTMO010000021">
    <property type="protein sequence ID" value="MFD1393280.1"/>
    <property type="molecule type" value="Genomic_DNA"/>
</dbReference>
<gene>
    <name evidence="1" type="ORF">ACFQ3L_06810</name>
</gene>